<dbReference type="CDD" id="cd19376">
    <property type="entry name" value="TGF_beta_GDF15"/>
    <property type="match status" value="1"/>
</dbReference>
<dbReference type="InterPro" id="IPR029034">
    <property type="entry name" value="Cystine-knot_cytokine"/>
</dbReference>
<dbReference type="RefSeq" id="XP_030630559.1">
    <property type="nucleotide sequence ID" value="XM_030774699.1"/>
</dbReference>
<comment type="subcellular location">
    <subcellularLocation>
        <location evidence="1">Secreted</location>
    </subcellularLocation>
</comment>
<keyword evidence="5" id="KW-1015">Disulfide bond</keyword>
<dbReference type="PROSITE" id="PS51362">
    <property type="entry name" value="TGF_BETA_2"/>
    <property type="match status" value="1"/>
</dbReference>
<evidence type="ECO:0000259" key="9">
    <source>
        <dbReference type="PROSITE" id="PS51362"/>
    </source>
</evidence>
<dbReference type="CTD" id="9518"/>
<evidence type="ECO:0000256" key="2">
    <source>
        <dbReference type="ARBA" id="ARBA00006656"/>
    </source>
</evidence>
<dbReference type="Gene3D" id="2.60.120.970">
    <property type="match status" value="1"/>
</dbReference>
<dbReference type="SUPFAM" id="SSF57501">
    <property type="entry name" value="Cystine-knot cytokines"/>
    <property type="match status" value="1"/>
</dbReference>
<evidence type="ECO:0000256" key="7">
    <source>
        <dbReference type="SAM" id="MobiDB-lite"/>
    </source>
</evidence>
<dbReference type="InterPro" id="IPR001839">
    <property type="entry name" value="TGF-b_C"/>
</dbReference>
<dbReference type="PROSITE" id="PS00250">
    <property type="entry name" value="TGF_BETA_1"/>
    <property type="match status" value="1"/>
</dbReference>
<feature type="domain" description="TGF-beta family profile" evidence="9">
    <location>
        <begin position="244"/>
        <end position="358"/>
    </location>
</feature>
<dbReference type="SMART" id="SM00204">
    <property type="entry name" value="TGFB"/>
    <property type="match status" value="1"/>
</dbReference>
<keyword evidence="8" id="KW-0732">Signal</keyword>
<evidence type="ECO:0000313" key="11">
    <source>
        <dbReference type="RefSeq" id="XP_030630559.1"/>
    </source>
</evidence>
<accession>A0A6J2VEA1</accession>
<organism evidence="10 11">
    <name type="scientific">Chanos chanos</name>
    <name type="common">Milkfish</name>
    <name type="synonym">Mugil chanos</name>
    <dbReference type="NCBI Taxonomy" id="29144"/>
    <lineage>
        <taxon>Eukaryota</taxon>
        <taxon>Metazoa</taxon>
        <taxon>Chordata</taxon>
        <taxon>Craniata</taxon>
        <taxon>Vertebrata</taxon>
        <taxon>Euteleostomi</taxon>
        <taxon>Actinopterygii</taxon>
        <taxon>Neopterygii</taxon>
        <taxon>Teleostei</taxon>
        <taxon>Ostariophysi</taxon>
        <taxon>Gonorynchiformes</taxon>
        <taxon>Chanidae</taxon>
        <taxon>Chanos</taxon>
    </lineage>
</organism>
<dbReference type="InterPro" id="IPR017948">
    <property type="entry name" value="TGFb_CS"/>
</dbReference>
<feature type="chain" id="PRO_5026983332" evidence="8">
    <location>
        <begin position="26"/>
        <end position="358"/>
    </location>
</feature>
<dbReference type="GeneID" id="115812215"/>
<dbReference type="AlphaFoldDB" id="A0A6J2VEA1"/>
<reference evidence="11" key="1">
    <citation type="submission" date="2025-08" db="UniProtKB">
        <authorList>
            <consortium name="RefSeq"/>
        </authorList>
    </citation>
    <scope>IDENTIFICATION</scope>
</reference>
<dbReference type="Gene3D" id="2.10.90.10">
    <property type="entry name" value="Cystine-knot cytokines"/>
    <property type="match status" value="1"/>
</dbReference>
<gene>
    <name evidence="11" type="primary">gdf15</name>
</gene>
<dbReference type="GO" id="GO:0005615">
    <property type="term" value="C:extracellular space"/>
    <property type="evidence" value="ECO:0007669"/>
    <property type="project" value="TreeGrafter"/>
</dbReference>
<dbReference type="OrthoDB" id="10030979at2759"/>
<evidence type="ECO:0000256" key="5">
    <source>
        <dbReference type="ARBA" id="ARBA00023157"/>
    </source>
</evidence>
<keyword evidence="3" id="KW-0964">Secreted</keyword>
<dbReference type="PRINTS" id="PR00669">
    <property type="entry name" value="INHIBINA"/>
</dbReference>
<evidence type="ECO:0000256" key="6">
    <source>
        <dbReference type="RuleBase" id="RU000354"/>
    </source>
</evidence>
<dbReference type="InParanoid" id="A0A6J2VEA1"/>
<name>A0A6J2VEA1_CHACN</name>
<dbReference type="PANTHER" id="PTHR11848">
    <property type="entry name" value="TGF-BETA FAMILY"/>
    <property type="match status" value="1"/>
</dbReference>
<feature type="signal peptide" evidence="8">
    <location>
        <begin position="1"/>
        <end position="25"/>
    </location>
</feature>
<evidence type="ECO:0000313" key="10">
    <source>
        <dbReference type="Proteomes" id="UP000504632"/>
    </source>
</evidence>
<evidence type="ECO:0000256" key="4">
    <source>
        <dbReference type="ARBA" id="ARBA00023030"/>
    </source>
</evidence>
<protein>
    <submittedName>
        <fullName evidence="11">Bone morphogenetic protein 8A</fullName>
    </submittedName>
</protein>
<feature type="region of interest" description="Disordered" evidence="7">
    <location>
        <begin position="237"/>
        <end position="257"/>
    </location>
</feature>
<dbReference type="GO" id="GO:0008083">
    <property type="term" value="F:growth factor activity"/>
    <property type="evidence" value="ECO:0007669"/>
    <property type="project" value="UniProtKB-KW"/>
</dbReference>
<dbReference type="InterPro" id="IPR015615">
    <property type="entry name" value="TGF-beta-rel"/>
</dbReference>
<dbReference type="Proteomes" id="UP000504632">
    <property type="component" value="Chromosome 5"/>
</dbReference>
<keyword evidence="4 6" id="KW-0339">Growth factor</keyword>
<dbReference type="PANTHER" id="PTHR11848:SF78">
    <property type="entry name" value="GROWTH_DIFFERENTIATION FACTOR 15"/>
    <property type="match status" value="1"/>
</dbReference>
<evidence type="ECO:0000256" key="8">
    <source>
        <dbReference type="SAM" id="SignalP"/>
    </source>
</evidence>
<comment type="similarity">
    <text evidence="2 6">Belongs to the TGF-beta family.</text>
</comment>
<keyword evidence="10" id="KW-1185">Reference proteome</keyword>
<proteinExistence type="inferred from homology"/>
<evidence type="ECO:0000256" key="1">
    <source>
        <dbReference type="ARBA" id="ARBA00004613"/>
    </source>
</evidence>
<dbReference type="GO" id="GO:0005125">
    <property type="term" value="F:cytokine activity"/>
    <property type="evidence" value="ECO:0007669"/>
    <property type="project" value="TreeGrafter"/>
</dbReference>
<evidence type="ECO:0000256" key="3">
    <source>
        <dbReference type="ARBA" id="ARBA00022525"/>
    </source>
</evidence>
<dbReference type="Pfam" id="PF00019">
    <property type="entry name" value="TGF_beta"/>
    <property type="match status" value="1"/>
</dbReference>
<sequence length="358" mass="40798">MLRSVTHCCLLSLGALLFSLSLVDSRFLHRDLQLEALKTGILENLGMDKPPQFKGPVSYQELRRVFRQYREMMQLHRSNFSQEVEPWLGQQYSTVLHPTTVAHLRRHVGRHARVDSQVQWYRAVFRTSSEDINLSALAHAELKLYRQQQDNSPPGQSHNRQTIFVKIHEKGHITPSFFRHMHTYKSSNVQNVTLDVKVQVERWLMKSGVNPLIVDVGIATGEKGSLESVPKIMLELSQKGGKSRKPRSATEDGNDIEGKCRRKSLDVSFKEIGWSDWVIAPTSYTMYFCDGTCPHNYKPASMHTQVKARVHQMTKGATPLPCCVPAAYEPMILMHYDSQGKLKVTPFNDLIVSKCHCA</sequence>